<gene>
    <name evidence="6" type="ORF">C8R14_101168</name>
</gene>
<reference evidence="6 7" key="1">
    <citation type="submission" date="2018-04" db="EMBL/GenBank/DDBJ databases">
        <title>Active sludge and wastewater microbial communities from Klosterneuburg, Austria.</title>
        <authorList>
            <person name="Wagner M."/>
        </authorList>
    </citation>
    <scope>NUCLEOTIDE SEQUENCE [LARGE SCALE GENOMIC DNA]</scope>
    <source>
        <strain evidence="6 7">Nm 57</strain>
    </source>
</reference>
<keyword evidence="5" id="KW-0233">DNA recombination</keyword>
<comment type="function">
    <text evidence="1">Required for the transposition of the insertion element.</text>
</comment>
<dbReference type="Proteomes" id="UP000247780">
    <property type="component" value="Unassembled WGS sequence"/>
</dbReference>
<comment type="caution">
    <text evidence="6">The sequence shown here is derived from an EMBL/GenBank/DDBJ whole genome shotgun (WGS) entry which is preliminary data.</text>
</comment>
<dbReference type="EMBL" id="QICQ01000001">
    <property type="protein sequence ID" value="PXV84281.1"/>
    <property type="molecule type" value="Genomic_DNA"/>
</dbReference>
<keyword evidence="4" id="KW-0238">DNA-binding</keyword>
<sequence length="82" mass="8985">MTDSNILKLNKPEQNDPLQEVLREGARRMLAAVIEAEVSTFIEQHATLKTGEGQMILARNGYLPARSIQTGLGDIAVKVPKV</sequence>
<evidence type="ECO:0000256" key="3">
    <source>
        <dbReference type="ARBA" id="ARBA00022578"/>
    </source>
</evidence>
<keyword evidence="7" id="KW-1185">Reference proteome</keyword>
<accession>A0ABX5MAE2</accession>
<organism evidence="6 7">
    <name type="scientific">Nitrosomonas eutropha</name>
    <dbReference type="NCBI Taxonomy" id="916"/>
    <lineage>
        <taxon>Bacteria</taxon>
        <taxon>Pseudomonadati</taxon>
        <taxon>Pseudomonadota</taxon>
        <taxon>Betaproteobacteria</taxon>
        <taxon>Nitrosomonadales</taxon>
        <taxon>Nitrosomonadaceae</taxon>
        <taxon>Nitrosomonas</taxon>
    </lineage>
</organism>
<name>A0ABX5MAE2_9PROT</name>
<dbReference type="Pfam" id="PF00872">
    <property type="entry name" value="Transposase_mut"/>
    <property type="match status" value="1"/>
</dbReference>
<evidence type="ECO:0000256" key="4">
    <source>
        <dbReference type="ARBA" id="ARBA00023125"/>
    </source>
</evidence>
<evidence type="ECO:0000256" key="2">
    <source>
        <dbReference type="ARBA" id="ARBA00010961"/>
    </source>
</evidence>
<protein>
    <submittedName>
        <fullName evidence="6">Mutator family transposase</fullName>
    </submittedName>
</protein>
<proteinExistence type="inferred from homology"/>
<evidence type="ECO:0000313" key="6">
    <source>
        <dbReference type="EMBL" id="PXV84281.1"/>
    </source>
</evidence>
<evidence type="ECO:0000256" key="5">
    <source>
        <dbReference type="ARBA" id="ARBA00023172"/>
    </source>
</evidence>
<dbReference type="InterPro" id="IPR001207">
    <property type="entry name" value="Transposase_mutator"/>
</dbReference>
<comment type="similarity">
    <text evidence="2">Belongs to the transposase mutator family.</text>
</comment>
<evidence type="ECO:0000256" key="1">
    <source>
        <dbReference type="ARBA" id="ARBA00002190"/>
    </source>
</evidence>
<keyword evidence="3" id="KW-0815">Transposition</keyword>
<evidence type="ECO:0000313" key="7">
    <source>
        <dbReference type="Proteomes" id="UP000247780"/>
    </source>
</evidence>